<protein>
    <submittedName>
        <fullName evidence="1">Uncharacterized protein</fullName>
    </submittedName>
</protein>
<dbReference type="AlphaFoldDB" id="A0AAW6MC03"/>
<proteinExistence type="predicted"/>
<evidence type="ECO:0000313" key="1">
    <source>
        <dbReference type="EMBL" id="MDE8697858.1"/>
    </source>
</evidence>
<reference evidence="1" key="1">
    <citation type="submission" date="2023-03" db="EMBL/GenBank/DDBJ databases">
        <title>DFI Biobank Strains.</title>
        <authorList>
            <person name="Mostad J."/>
            <person name="Paddock L."/>
            <person name="Medina S."/>
            <person name="Waligurski E."/>
            <person name="Barat B."/>
            <person name="Smith R."/>
            <person name="Burgo V."/>
            <person name="Metcalfe C."/>
            <person name="Woodson C."/>
            <person name="Sundararajan A."/>
            <person name="Ramaswamy R."/>
            <person name="Lin H."/>
            <person name="Pamer E.G."/>
        </authorList>
    </citation>
    <scope>NUCLEOTIDE SEQUENCE</scope>
    <source>
        <strain evidence="1">DFI.9.5</strain>
    </source>
</reference>
<evidence type="ECO:0000313" key="2">
    <source>
        <dbReference type="Proteomes" id="UP001221924"/>
    </source>
</evidence>
<comment type="caution">
    <text evidence="1">The sequence shown here is derived from an EMBL/GenBank/DDBJ whole genome shotgun (WGS) entry which is preliminary data.</text>
</comment>
<name>A0AAW6MC03_9BACE</name>
<sequence length="70" mass="7247">VSVCMVLVSILSINAQTSVTLTQSGTLSSKLPASEADRAKINELIINGPLNGADILTIRALAGTLKILNL</sequence>
<dbReference type="EMBL" id="JARFID010000364">
    <property type="protein sequence ID" value="MDE8697858.1"/>
    <property type="molecule type" value="Genomic_DNA"/>
</dbReference>
<gene>
    <name evidence="1" type="ORF">PZH42_27810</name>
</gene>
<organism evidence="1 2">
    <name type="scientific">Bacteroides cellulosilyticus</name>
    <dbReference type="NCBI Taxonomy" id="246787"/>
    <lineage>
        <taxon>Bacteria</taxon>
        <taxon>Pseudomonadati</taxon>
        <taxon>Bacteroidota</taxon>
        <taxon>Bacteroidia</taxon>
        <taxon>Bacteroidales</taxon>
        <taxon>Bacteroidaceae</taxon>
        <taxon>Bacteroides</taxon>
    </lineage>
</organism>
<dbReference type="Proteomes" id="UP001221924">
    <property type="component" value="Unassembled WGS sequence"/>
</dbReference>
<dbReference type="Gene3D" id="3.80.10.10">
    <property type="entry name" value="Ribonuclease Inhibitor"/>
    <property type="match status" value="1"/>
</dbReference>
<dbReference type="RefSeq" id="WP_407933741.1">
    <property type="nucleotide sequence ID" value="NZ_JARFID010000364.1"/>
</dbReference>
<dbReference type="InterPro" id="IPR032675">
    <property type="entry name" value="LRR_dom_sf"/>
</dbReference>
<accession>A0AAW6MC03</accession>
<feature type="non-terminal residue" evidence="1">
    <location>
        <position position="1"/>
    </location>
</feature>